<dbReference type="GO" id="GO:0009103">
    <property type="term" value="P:lipopolysaccharide biosynthetic process"/>
    <property type="evidence" value="ECO:0007669"/>
    <property type="project" value="TreeGrafter"/>
</dbReference>
<dbReference type="Proteomes" id="UP001155059">
    <property type="component" value="Unassembled WGS sequence"/>
</dbReference>
<reference evidence="2 3" key="2">
    <citation type="journal article" date="2023" name="Plant Pathol.">
        <title>Dismantling and reorganizing Pseudomonas marginalis sensu#lato.</title>
        <authorList>
            <person name="Sawada H."/>
            <person name="Fujikawa T."/>
            <person name="Satou M."/>
        </authorList>
    </citation>
    <scope>NUCLEOTIDE SEQUENCE [LARGE SCALE GENOMIC DNA]</scope>
    <source>
        <strain evidence="2 3">MAFF 302030</strain>
    </source>
</reference>
<reference evidence="2 3" key="1">
    <citation type="journal article" date="2022" name="Int. J. Syst. Evol. Microbiol.">
        <title>Pseudomonas aegrilactucae sp. nov. and Pseudomonas morbosilactucae sp. nov., pathogens causing bacterial rot of lettuce in Japan.</title>
        <authorList>
            <person name="Sawada H."/>
            <person name="Fujikawa T."/>
            <person name="Satou M."/>
        </authorList>
    </citation>
    <scope>NUCLEOTIDE SEQUENCE [LARGE SCALE GENOMIC DNA]</scope>
    <source>
        <strain evidence="2 3">MAFF 302030</strain>
    </source>
</reference>
<comment type="caution">
    <text evidence="2">The sequence shown here is derived from an EMBL/GenBank/DDBJ whole genome shotgun (WGS) entry which is preliminary data.</text>
</comment>
<dbReference type="EMBL" id="JALQCW010000090">
    <property type="protein sequence ID" value="MCK9801674.1"/>
    <property type="molecule type" value="Genomic_DNA"/>
</dbReference>
<dbReference type="AlphaFoldDB" id="A0A9X1Z1V3"/>
<name>A0A9X1Z1V3_9PSED</name>
<dbReference type="SUPFAM" id="SSF53756">
    <property type="entry name" value="UDP-Glycosyltransferase/glycogen phosphorylase"/>
    <property type="match status" value="1"/>
</dbReference>
<dbReference type="RefSeq" id="WP_268266978.1">
    <property type="nucleotide sequence ID" value="NZ_JALQCW010000090.1"/>
</dbReference>
<evidence type="ECO:0000256" key="1">
    <source>
        <dbReference type="ARBA" id="ARBA00022679"/>
    </source>
</evidence>
<dbReference type="PANTHER" id="PTHR46401">
    <property type="entry name" value="GLYCOSYLTRANSFERASE WBBK-RELATED"/>
    <property type="match status" value="1"/>
</dbReference>
<gene>
    <name evidence="2" type="ORF">M1B34_29410</name>
</gene>
<keyword evidence="1" id="KW-0808">Transferase</keyword>
<dbReference type="Gene3D" id="3.40.50.2000">
    <property type="entry name" value="Glycogen Phosphorylase B"/>
    <property type="match status" value="1"/>
</dbReference>
<accession>A0A9X1Z1V3</accession>
<sequence>MDNIFSSLPIMSKDGGGWATRRVIKFLRVDRGIVIHERSNSILEKIFYAILGGLLLPFIHPIFTRFLPVSVFFCTGRTYLNFSQTFGALLFSKKAWAICHDLQCHRSFKLMAWVRWSEGVLLRRAERVVTLSNRDAKIVRRLYRVPLSKITSAQSAMLGEINDFSKDLSKLGKDMRRVVFLGSLLRRENFEALTWFVEQVLSHVPDLVLEVIGSAPESRRISHPRIKYLGFVEDAQSYLGNSTLMIAPMLSPAGVKIKVIEALELGVPVLGTKNAYSGLSKPSIGYCSDDSSVWISTLSTPRDFSYRK</sequence>
<organism evidence="2 3">
    <name type="scientific">Pseudomonas morbosilactucae</name>
    <dbReference type="NCBI Taxonomy" id="2938197"/>
    <lineage>
        <taxon>Bacteria</taxon>
        <taxon>Pseudomonadati</taxon>
        <taxon>Pseudomonadota</taxon>
        <taxon>Gammaproteobacteria</taxon>
        <taxon>Pseudomonadales</taxon>
        <taxon>Pseudomonadaceae</taxon>
        <taxon>Pseudomonas</taxon>
    </lineage>
</organism>
<evidence type="ECO:0000313" key="3">
    <source>
        <dbReference type="Proteomes" id="UP001155059"/>
    </source>
</evidence>
<protein>
    <submittedName>
        <fullName evidence="2">Glycosyltransferase family 4 protein</fullName>
    </submittedName>
</protein>
<dbReference type="Pfam" id="PF13692">
    <property type="entry name" value="Glyco_trans_1_4"/>
    <property type="match status" value="1"/>
</dbReference>
<dbReference type="PANTHER" id="PTHR46401:SF2">
    <property type="entry name" value="GLYCOSYLTRANSFERASE WBBK-RELATED"/>
    <property type="match status" value="1"/>
</dbReference>
<evidence type="ECO:0000313" key="2">
    <source>
        <dbReference type="EMBL" id="MCK9801674.1"/>
    </source>
</evidence>
<proteinExistence type="predicted"/>
<dbReference type="GO" id="GO:0016757">
    <property type="term" value="F:glycosyltransferase activity"/>
    <property type="evidence" value="ECO:0007669"/>
    <property type="project" value="TreeGrafter"/>
</dbReference>